<feature type="transmembrane region" description="Helical" evidence="1">
    <location>
        <begin position="278"/>
        <end position="298"/>
    </location>
</feature>
<sequence>MILNARERVAGPMRRVQGMLAVIRARAAAVSRSLGFHKITDGFRRLGTSFVGLSRHISGVGAGLLGLAGIGLGGGLLAWIHGGADDADVLAKFGRRVGLTTEQLQQWQHAANQAAGMTNADLMKSFRDLSKNVGDAANGIGRAKPIFDAMGISLRDGSGEVRGFNELLPELQAAFSKIEDPSLKTSAAMKLFGESGIAMAQLLSQPQAELERLFDEMTDLGMISGQAAKDTEAYNDAMDSFGKSVTGVRNGLMGALFPVLTPLVAKMKEFVISMRPQIVESLSAAIIGVSATMSQWFTVAKDGTTPAGQAIMSFISSIESMIGYGASIVDFLGGWQNAALGFAALMAGPFIASLLSVGTAFANLGWVLASNPIVLAAGLIAGAVYAIYDNWDGIVSFFTGKIEAVRGAFKNGFIDGIMAYMAEFNPFSLLYDGFTGLVEYITGFDLASIIEGKIRSMVSVLPDWVVDRLGISQGDAAVADTGAGEESGPVSDPSIAQTAQRVANARVETRNVVTVPEAPEGKITIELVGGGAQEARVVRSASRGIGLETNLKTGPSLAGLGAG</sequence>
<keyword evidence="1" id="KW-0812">Transmembrane</keyword>
<keyword evidence="1" id="KW-1133">Transmembrane helix</keyword>
<dbReference type="AlphaFoldDB" id="A0A367V7E2"/>
<accession>A0A367V7E2</accession>
<protein>
    <recommendedName>
        <fullName evidence="4">Phage tail tape measure protein domain-containing protein</fullName>
    </recommendedName>
</protein>
<evidence type="ECO:0000313" key="2">
    <source>
        <dbReference type="EMBL" id="RCK21105.1"/>
    </source>
</evidence>
<organism evidence="2 3">
    <name type="scientific">Thalassospira profundimaris</name>
    <dbReference type="NCBI Taxonomy" id="502049"/>
    <lineage>
        <taxon>Bacteria</taxon>
        <taxon>Pseudomonadati</taxon>
        <taxon>Pseudomonadota</taxon>
        <taxon>Alphaproteobacteria</taxon>
        <taxon>Rhodospirillales</taxon>
        <taxon>Thalassospiraceae</taxon>
        <taxon>Thalassospira</taxon>
    </lineage>
</organism>
<evidence type="ECO:0008006" key="4">
    <source>
        <dbReference type="Google" id="ProtNLM"/>
    </source>
</evidence>
<name>A0A367V7E2_9PROT</name>
<feature type="transmembrane region" description="Helical" evidence="1">
    <location>
        <begin position="310"/>
        <end position="332"/>
    </location>
</feature>
<dbReference type="Proteomes" id="UP000253061">
    <property type="component" value="Unassembled WGS sequence"/>
</dbReference>
<evidence type="ECO:0000313" key="3">
    <source>
        <dbReference type="Proteomes" id="UP000253061"/>
    </source>
</evidence>
<keyword evidence="1" id="KW-0472">Membrane</keyword>
<dbReference type="EMBL" id="JPWB01000006">
    <property type="protein sequence ID" value="RCK21105.1"/>
    <property type="molecule type" value="Genomic_DNA"/>
</dbReference>
<feature type="transmembrane region" description="Helical" evidence="1">
    <location>
        <begin position="339"/>
        <end position="362"/>
    </location>
</feature>
<feature type="transmembrane region" description="Helical" evidence="1">
    <location>
        <begin position="368"/>
        <end position="388"/>
    </location>
</feature>
<gene>
    <name evidence="2" type="ORF">TH6_15215</name>
</gene>
<proteinExistence type="predicted"/>
<evidence type="ECO:0000256" key="1">
    <source>
        <dbReference type="SAM" id="Phobius"/>
    </source>
</evidence>
<comment type="caution">
    <text evidence="2">The sequence shown here is derived from an EMBL/GenBank/DDBJ whole genome shotgun (WGS) entry which is preliminary data.</text>
</comment>
<reference evidence="2 3" key="1">
    <citation type="submission" date="2014-07" db="EMBL/GenBank/DDBJ databases">
        <title>Draft genome sequence of Thalassospira profundimaris R8-17.</title>
        <authorList>
            <person name="Lai Q."/>
            <person name="Shao Z."/>
        </authorList>
    </citation>
    <scope>NUCLEOTIDE SEQUENCE [LARGE SCALE GENOMIC DNA]</scope>
    <source>
        <strain evidence="2 3">R8-17</strain>
    </source>
</reference>